<dbReference type="Gene3D" id="3.30.160.250">
    <property type="match status" value="1"/>
</dbReference>
<evidence type="ECO:0000256" key="1">
    <source>
        <dbReference type="SAM" id="MobiDB-lite"/>
    </source>
</evidence>
<evidence type="ECO:0000313" key="2">
    <source>
        <dbReference type="EMBL" id="MDP9846372.1"/>
    </source>
</evidence>
<evidence type="ECO:0000313" key="3">
    <source>
        <dbReference type="Proteomes" id="UP001225356"/>
    </source>
</evidence>
<protein>
    <submittedName>
        <fullName evidence="2">XRE-type DNA-binding protein</fullName>
    </submittedName>
</protein>
<comment type="caution">
    <text evidence="2">The sequence shown here is derived from an EMBL/GenBank/DDBJ whole genome shotgun (WGS) entry which is preliminary data.</text>
</comment>
<gene>
    <name evidence="2" type="ORF">J2853_005583</name>
</gene>
<keyword evidence="2" id="KW-0238">DNA-binding</keyword>
<keyword evidence="3" id="KW-1185">Reference proteome</keyword>
<dbReference type="Proteomes" id="UP001225356">
    <property type="component" value="Unassembled WGS sequence"/>
</dbReference>
<reference evidence="2 3" key="1">
    <citation type="submission" date="2023-07" db="EMBL/GenBank/DDBJ databases">
        <title>Sequencing the genomes of 1000 actinobacteria strains.</title>
        <authorList>
            <person name="Klenk H.-P."/>
        </authorList>
    </citation>
    <scope>NUCLEOTIDE SEQUENCE [LARGE SCALE GENOMIC DNA]</scope>
    <source>
        <strain evidence="2 3">DSM 46740</strain>
    </source>
</reference>
<sequence>MSTYHVTASRDEDWWGLVVGGPGLKRTYHTQVKRLDHAEAMARDLIALMLEIDESEVGDIDVILADAELAEELAATQQAREAAERQREEAGRRTRQIAQRMRARGYSQRDIGVLLGISHQAVGKLLDEKAGPIPSGQRLRKKATPSTSGKPRVDA</sequence>
<organism evidence="2 3">
    <name type="scientific">Streptosporangium lutulentum</name>
    <dbReference type="NCBI Taxonomy" id="1461250"/>
    <lineage>
        <taxon>Bacteria</taxon>
        <taxon>Bacillati</taxon>
        <taxon>Actinomycetota</taxon>
        <taxon>Actinomycetes</taxon>
        <taxon>Streptosporangiales</taxon>
        <taxon>Streptosporangiaceae</taxon>
        <taxon>Streptosporangium</taxon>
    </lineage>
</organism>
<dbReference type="RefSeq" id="WP_307562803.1">
    <property type="nucleotide sequence ID" value="NZ_JAUSQU010000001.1"/>
</dbReference>
<dbReference type="EMBL" id="JAUSQU010000001">
    <property type="protein sequence ID" value="MDP9846372.1"/>
    <property type="molecule type" value="Genomic_DNA"/>
</dbReference>
<feature type="region of interest" description="Disordered" evidence="1">
    <location>
        <begin position="80"/>
        <end position="105"/>
    </location>
</feature>
<dbReference type="GO" id="GO:0003677">
    <property type="term" value="F:DNA binding"/>
    <property type="evidence" value="ECO:0007669"/>
    <property type="project" value="UniProtKB-KW"/>
</dbReference>
<feature type="region of interest" description="Disordered" evidence="1">
    <location>
        <begin position="128"/>
        <end position="155"/>
    </location>
</feature>
<proteinExistence type="predicted"/>
<accession>A0ABT9QHZ1</accession>
<feature type="compositionally biased region" description="Basic and acidic residues" evidence="1">
    <location>
        <begin position="81"/>
        <end position="92"/>
    </location>
</feature>
<name>A0ABT9QHZ1_9ACTN</name>